<dbReference type="Proteomes" id="UP001596524">
    <property type="component" value="Unassembled WGS sequence"/>
</dbReference>
<name>A0ABW2NAD2_9ACTN</name>
<dbReference type="EMBL" id="JBHTCH010000025">
    <property type="protein sequence ID" value="MFC7362593.1"/>
    <property type="molecule type" value="Genomic_DNA"/>
</dbReference>
<evidence type="ECO:0000313" key="4">
    <source>
        <dbReference type="Proteomes" id="UP001596524"/>
    </source>
</evidence>
<comment type="caution">
    <text evidence="3">The sequence shown here is derived from an EMBL/GenBank/DDBJ whole genome shotgun (WGS) entry which is preliminary data.</text>
</comment>
<evidence type="ECO:0000313" key="3">
    <source>
        <dbReference type="EMBL" id="MFC7362593.1"/>
    </source>
</evidence>
<reference evidence="4" key="1">
    <citation type="journal article" date="2019" name="Int. J. Syst. Evol. Microbiol.">
        <title>The Global Catalogue of Microorganisms (GCM) 10K type strain sequencing project: providing services to taxonomists for standard genome sequencing and annotation.</title>
        <authorList>
            <consortium name="The Broad Institute Genomics Platform"/>
            <consortium name="The Broad Institute Genome Sequencing Center for Infectious Disease"/>
            <person name="Wu L."/>
            <person name="Ma J."/>
        </authorList>
    </citation>
    <scope>NUCLEOTIDE SEQUENCE [LARGE SCALE GENOMIC DNA]</scope>
    <source>
        <strain evidence="4">FCH27</strain>
    </source>
</reference>
<dbReference type="RefSeq" id="WP_255888986.1">
    <property type="nucleotide sequence ID" value="NZ_JAFMZM010000001.1"/>
</dbReference>
<protein>
    <submittedName>
        <fullName evidence="3">Uncharacterized protein</fullName>
    </submittedName>
</protein>
<evidence type="ECO:0000256" key="1">
    <source>
        <dbReference type="SAM" id="MobiDB-lite"/>
    </source>
</evidence>
<feature type="transmembrane region" description="Helical" evidence="2">
    <location>
        <begin position="37"/>
        <end position="57"/>
    </location>
</feature>
<evidence type="ECO:0000256" key="2">
    <source>
        <dbReference type="SAM" id="Phobius"/>
    </source>
</evidence>
<keyword evidence="2" id="KW-0812">Transmembrane</keyword>
<proteinExistence type="predicted"/>
<organism evidence="3 4">
    <name type="scientific">Nocardioides astragali</name>
    <dbReference type="NCBI Taxonomy" id="1776736"/>
    <lineage>
        <taxon>Bacteria</taxon>
        <taxon>Bacillati</taxon>
        <taxon>Actinomycetota</taxon>
        <taxon>Actinomycetes</taxon>
        <taxon>Propionibacteriales</taxon>
        <taxon>Nocardioidaceae</taxon>
        <taxon>Nocardioides</taxon>
    </lineage>
</organism>
<keyword evidence="2" id="KW-1133">Transmembrane helix</keyword>
<accession>A0ABW2NAD2</accession>
<keyword evidence="2" id="KW-0472">Membrane</keyword>
<feature type="region of interest" description="Disordered" evidence="1">
    <location>
        <begin position="68"/>
        <end position="87"/>
    </location>
</feature>
<keyword evidence="4" id="KW-1185">Reference proteome</keyword>
<gene>
    <name evidence="3" type="ORF">ACFQO6_20155</name>
</gene>
<sequence>MDLKETFDRALEGGPAHRPIEDRLIAGRRTTRRRRTATGAVVLATGLVLGGVGWAVLPLAQHTAGGSVATGGANTPEPTRVSEGAHPSWEPLYGYDYFTGEITTAPGVTIKHEVDDPIGRPRVKSSAAIVTYEGKIWWVMAAQRWDEDRGAVPSEADGTTLTGWDEQHEATSTRSFEQWVHEMDVLNTDPMFHTDVSGDWYEPGWVTIGEDGVLTAHKGAAILEQSSPARLDQAPEGVPSATGTIEVDGARLCVIARILDEPVPGVVYLAESEYPGCGDAVIGYPYESAP</sequence>